<protein>
    <recommendedName>
        <fullName evidence="6">HAT C-terminal dimerisation domain-containing protein</fullName>
    </recommendedName>
</protein>
<evidence type="ECO:0000256" key="5">
    <source>
        <dbReference type="ARBA" id="ARBA00023242"/>
    </source>
</evidence>
<evidence type="ECO:0000256" key="1">
    <source>
        <dbReference type="ARBA" id="ARBA00004123"/>
    </source>
</evidence>
<evidence type="ECO:0000313" key="8">
    <source>
        <dbReference type="Proteomes" id="UP000178912"/>
    </source>
</evidence>
<keyword evidence="4" id="KW-0862">Zinc</keyword>
<reference evidence="8" key="1">
    <citation type="submission" date="2016-03" db="EMBL/GenBank/DDBJ databases">
        <authorList>
            <person name="Guldener U."/>
        </authorList>
    </citation>
    <scope>NUCLEOTIDE SEQUENCE [LARGE SCALE GENOMIC DNA]</scope>
    <source>
        <strain evidence="8">04CH-RAC-A.6.1</strain>
    </source>
</reference>
<proteinExistence type="predicted"/>
<gene>
    <name evidence="7" type="ORF">RAG0_06617</name>
</gene>
<dbReference type="GO" id="GO:0005634">
    <property type="term" value="C:nucleus"/>
    <property type="evidence" value="ECO:0007669"/>
    <property type="project" value="UniProtKB-SubCell"/>
</dbReference>
<keyword evidence="2" id="KW-0479">Metal-binding</keyword>
<evidence type="ECO:0000256" key="2">
    <source>
        <dbReference type="ARBA" id="ARBA00022723"/>
    </source>
</evidence>
<keyword evidence="5" id="KW-0539">Nucleus</keyword>
<dbReference type="InterPro" id="IPR052035">
    <property type="entry name" value="ZnF_BED_domain_contain"/>
</dbReference>
<evidence type="ECO:0000256" key="3">
    <source>
        <dbReference type="ARBA" id="ARBA00022771"/>
    </source>
</evidence>
<keyword evidence="3" id="KW-0863">Zinc-finger</keyword>
<accession>A0A1E1KLC8</accession>
<evidence type="ECO:0000313" key="7">
    <source>
        <dbReference type="EMBL" id="CZS97644.1"/>
    </source>
</evidence>
<dbReference type="Proteomes" id="UP000178912">
    <property type="component" value="Unassembled WGS sequence"/>
</dbReference>
<dbReference type="GO" id="GO:0008270">
    <property type="term" value="F:zinc ion binding"/>
    <property type="evidence" value="ECO:0007669"/>
    <property type="project" value="UniProtKB-KW"/>
</dbReference>
<evidence type="ECO:0000256" key="4">
    <source>
        <dbReference type="ARBA" id="ARBA00022833"/>
    </source>
</evidence>
<dbReference type="PANTHER" id="PTHR46481:SF10">
    <property type="entry name" value="ZINC FINGER BED DOMAIN-CONTAINING PROTEIN 39"/>
    <property type="match status" value="1"/>
</dbReference>
<dbReference type="SUPFAM" id="SSF53098">
    <property type="entry name" value="Ribonuclease H-like"/>
    <property type="match status" value="1"/>
</dbReference>
<comment type="subcellular location">
    <subcellularLocation>
        <location evidence="1">Nucleus</location>
    </subcellularLocation>
</comment>
<dbReference type="PANTHER" id="PTHR46481">
    <property type="entry name" value="ZINC FINGER BED DOMAIN-CONTAINING PROTEIN 4"/>
    <property type="match status" value="1"/>
</dbReference>
<dbReference type="EMBL" id="FJUX01000033">
    <property type="protein sequence ID" value="CZS97644.1"/>
    <property type="molecule type" value="Genomic_DNA"/>
</dbReference>
<organism evidence="7 8">
    <name type="scientific">Rhynchosporium agropyri</name>
    <dbReference type="NCBI Taxonomy" id="914238"/>
    <lineage>
        <taxon>Eukaryota</taxon>
        <taxon>Fungi</taxon>
        <taxon>Dikarya</taxon>
        <taxon>Ascomycota</taxon>
        <taxon>Pezizomycotina</taxon>
        <taxon>Leotiomycetes</taxon>
        <taxon>Helotiales</taxon>
        <taxon>Ploettnerulaceae</taxon>
        <taxon>Rhynchosporium</taxon>
    </lineage>
</organism>
<dbReference type="AlphaFoldDB" id="A0A1E1KLC8"/>
<keyword evidence="8" id="KW-1185">Reference proteome</keyword>
<evidence type="ECO:0000259" key="6">
    <source>
        <dbReference type="Pfam" id="PF05699"/>
    </source>
</evidence>
<feature type="domain" description="HAT C-terminal dimerisation" evidence="6">
    <location>
        <begin position="613"/>
        <end position="692"/>
    </location>
</feature>
<dbReference type="InterPro" id="IPR012337">
    <property type="entry name" value="RNaseH-like_sf"/>
</dbReference>
<name>A0A1E1KLC8_9HELO</name>
<dbReference type="GO" id="GO:0046983">
    <property type="term" value="F:protein dimerization activity"/>
    <property type="evidence" value="ECO:0007669"/>
    <property type="project" value="InterPro"/>
</dbReference>
<dbReference type="InterPro" id="IPR008906">
    <property type="entry name" value="HATC_C_dom"/>
</dbReference>
<dbReference type="OrthoDB" id="3560146at2759"/>
<dbReference type="Pfam" id="PF05699">
    <property type="entry name" value="Dimer_Tnp_hAT"/>
    <property type="match status" value="1"/>
</dbReference>
<sequence length="720" mass="83139">MSSSTGYQIATSINRAQNNPNYTISIDDLPLIFKKGLFSKTLDAPNTDPDSPRLVTIKCLYKGCSKVFKGQRVNHSTSNYITHYKANHKAFNIQRLLMNLDIESNTSDFEETSSQGSSSTQATITQAFSSSSLRGTKRPASPIKEPFNQKKYKLLFMRFIIENNLSFRSIASTSFRELTLYLNEQSPLLYNKILHDYLSSIYKERRDIIQSNLTLNIKEKGYFSSTLDAWTAINQDAYLGVTIHYINSDFKLKSYAIAIAYLSEPHSGKYMYKLLAKALKEYGIEDSIISITRDNASSNDTLLKAFKEDYDLKGFKFQGDIACLAHVLNLVVQDILKNIIKDAYSELDNRGDIANIENNRDEELNSNISLWKKIRTIILGLKYSGENNRALKRHIEALEIENPRFPQLDQKTRWSSTANMRKNFLNIWPAISAVISNSESKSFKKNRAILLLSDGELDYIRKCLRIFDIFVKATTKLQAEKYPTIYYLVPEVYKIYTKLENIRDELNREPFTSAINKGIAKLRKYYPKTGITESNKAIYISLILDPRIKLEGLSLLGLSNPIISDINAKLKDEYNYLQIQENIELPMPNREPIAIDNDDLDIYINEEEEEFDELDFYLEERRSNFKIKPLDYWAINKDKYPILSLLVRKYLQIPATSAPSERFFSLGALIINKLRNRLSKDTFEEISLLKSWGFIFEEEEREELEKVNNNPNNVFFIDID</sequence>